<organism evidence="5 6">
    <name type="scientific">Microvirga makkahensis</name>
    <dbReference type="NCBI Taxonomy" id="1128670"/>
    <lineage>
        <taxon>Bacteria</taxon>
        <taxon>Pseudomonadati</taxon>
        <taxon>Pseudomonadota</taxon>
        <taxon>Alphaproteobacteria</taxon>
        <taxon>Hyphomicrobiales</taxon>
        <taxon>Methylobacteriaceae</taxon>
        <taxon>Microvirga</taxon>
    </lineage>
</organism>
<name>A0A7X3SMV4_9HYPH</name>
<dbReference type="Pfam" id="PF00376">
    <property type="entry name" value="MerR"/>
    <property type="match status" value="1"/>
</dbReference>
<reference evidence="5 6" key="1">
    <citation type="submission" date="2019-12" db="EMBL/GenBank/DDBJ databases">
        <authorList>
            <person name="Yuan C.-G."/>
        </authorList>
    </citation>
    <scope>NUCLEOTIDE SEQUENCE [LARGE SCALE GENOMIC DNA]</scope>
    <source>
        <strain evidence="5 6">KCTC 23863</strain>
    </source>
</reference>
<keyword evidence="3" id="KW-0804">Transcription</keyword>
<reference evidence="5 6" key="2">
    <citation type="submission" date="2020-01" db="EMBL/GenBank/DDBJ databases">
        <title>Microvirga sp. nov., an arsenate reduction bacterium isolated from Tibet hotspring sediments.</title>
        <authorList>
            <person name="Xian W.-D."/>
            <person name="Li W.-J."/>
        </authorList>
    </citation>
    <scope>NUCLEOTIDE SEQUENCE [LARGE SCALE GENOMIC DNA]</scope>
    <source>
        <strain evidence="5 6">KCTC 23863</strain>
    </source>
</reference>
<dbReference type="PANTHER" id="PTHR30204">
    <property type="entry name" value="REDOX-CYCLING DRUG-SENSING TRANSCRIPTIONAL ACTIVATOR SOXR"/>
    <property type="match status" value="1"/>
</dbReference>
<evidence type="ECO:0000256" key="2">
    <source>
        <dbReference type="ARBA" id="ARBA00023125"/>
    </source>
</evidence>
<dbReference type="PROSITE" id="PS50937">
    <property type="entry name" value="HTH_MERR_2"/>
    <property type="match status" value="1"/>
</dbReference>
<dbReference type="Gene3D" id="1.10.1660.10">
    <property type="match status" value="1"/>
</dbReference>
<sequence>MNLAIGDLSRRTGVKIPTIRYYEQIGLLPSPARTEGQQRRYGPDELHRLNFIRHARELGFEVDAIRQLLGLASDPGRSCGEVHDITKTHLAEVNHKIARLSALRDELEAMVACDNRRISECRIIEVLADHGECQHRQH</sequence>
<dbReference type="OrthoDB" id="9802944at2"/>
<evidence type="ECO:0000259" key="4">
    <source>
        <dbReference type="PROSITE" id="PS50937"/>
    </source>
</evidence>
<dbReference type="SMART" id="SM00422">
    <property type="entry name" value="HTH_MERR"/>
    <property type="match status" value="1"/>
</dbReference>
<dbReference type="AlphaFoldDB" id="A0A7X3SMV4"/>
<accession>A0A7X3SMV4</accession>
<dbReference type="GO" id="GO:0003700">
    <property type="term" value="F:DNA-binding transcription factor activity"/>
    <property type="evidence" value="ECO:0007669"/>
    <property type="project" value="InterPro"/>
</dbReference>
<protein>
    <submittedName>
        <fullName evidence="5">MerR family DNA-binding protein</fullName>
    </submittedName>
</protein>
<dbReference type="Pfam" id="PF09278">
    <property type="entry name" value="MerR-DNA-bind"/>
    <property type="match status" value="1"/>
</dbReference>
<evidence type="ECO:0000256" key="3">
    <source>
        <dbReference type="ARBA" id="ARBA00023163"/>
    </source>
</evidence>
<keyword evidence="1" id="KW-0805">Transcription regulation</keyword>
<dbReference type="EMBL" id="WURB01000002">
    <property type="protein sequence ID" value="MXQ10640.1"/>
    <property type="molecule type" value="Genomic_DNA"/>
</dbReference>
<dbReference type="Proteomes" id="UP000436483">
    <property type="component" value="Unassembled WGS sequence"/>
</dbReference>
<feature type="domain" description="HTH merR-type" evidence="4">
    <location>
        <begin position="2"/>
        <end position="71"/>
    </location>
</feature>
<proteinExistence type="predicted"/>
<gene>
    <name evidence="5" type="ORF">GR328_04100</name>
</gene>
<dbReference type="InterPro" id="IPR009061">
    <property type="entry name" value="DNA-bd_dom_put_sf"/>
</dbReference>
<dbReference type="RefSeq" id="WP_160883240.1">
    <property type="nucleotide sequence ID" value="NZ_WURB01000002.1"/>
</dbReference>
<dbReference type="GO" id="GO:0003677">
    <property type="term" value="F:DNA binding"/>
    <property type="evidence" value="ECO:0007669"/>
    <property type="project" value="UniProtKB-KW"/>
</dbReference>
<dbReference type="CDD" id="cd04785">
    <property type="entry name" value="HTH_CadR-PbrR-like"/>
    <property type="match status" value="1"/>
</dbReference>
<keyword evidence="6" id="KW-1185">Reference proteome</keyword>
<dbReference type="SUPFAM" id="SSF46955">
    <property type="entry name" value="Putative DNA-binding domain"/>
    <property type="match status" value="1"/>
</dbReference>
<dbReference type="PROSITE" id="PS00552">
    <property type="entry name" value="HTH_MERR_1"/>
    <property type="match status" value="1"/>
</dbReference>
<dbReference type="PRINTS" id="PR00040">
    <property type="entry name" value="HTHMERR"/>
</dbReference>
<keyword evidence="2 5" id="KW-0238">DNA-binding</keyword>
<dbReference type="InterPro" id="IPR000551">
    <property type="entry name" value="MerR-type_HTH_dom"/>
</dbReference>
<evidence type="ECO:0000313" key="6">
    <source>
        <dbReference type="Proteomes" id="UP000436483"/>
    </source>
</evidence>
<evidence type="ECO:0000256" key="1">
    <source>
        <dbReference type="ARBA" id="ARBA00023015"/>
    </source>
</evidence>
<dbReference type="PANTHER" id="PTHR30204:SF94">
    <property type="entry name" value="HEAVY METAL-DEPENDENT TRANSCRIPTIONAL REGULATOR HI_0293-RELATED"/>
    <property type="match status" value="1"/>
</dbReference>
<evidence type="ECO:0000313" key="5">
    <source>
        <dbReference type="EMBL" id="MXQ10640.1"/>
    </source>
</evidence>
<dbReference type="InterPro" id="IPR015358">
    <property type="entry name" value="Tscrpt_reg_MerR_DNA-bd"/>
</dbReference>
<comment type="caution">
    <text evidence="5">The sequence shown here is derived from an EMBL/GenBank/DDBJ whole genome shotgun (WGS) entry which is preliminary data.</text>
</comment>
<dbReference type="InterPro" id="IPR047057">
    <property type="entry name" value="MerR_fam"/>
</dbReference>